<feature type="region of interest" description="Disordered" evidence="1">
    <location>
        <begin position="97"/>
        <end position="125"/>
    </location>
</feature>
<accession>A0A2N9BJB3</accession>
<keyword evidence="3" id="KW-1185">Reference proteome</keyword>
<proteinExistence type="predicted"/>
<organism evidence="2 3">
    <name type="scientific">Streptomyces chartreusis NRRL 3882</name>
    <dbReference type="NCBI Taxonomy" id="1079985"/>
    <lineage>
        <taxon>Bacteria</taxon>
        <taxon>Bacillati</taxon>
        <taxon>Actinomycetota</taxon>
        <taxon>Actinomycetes</taxon>
        <taxon>Kitasatosporales</taxon>
        <taxon>Streptomycetaceae</taxon>
        <taxon>Streptomyces</taxon>
    </lineage>
</organism>
<evidence type="ECO:0000313" key="2">
    <source>
        <dbReference type="EMBL" id="SOR83441.1"/>
    </source>
</evidence>
<sequence>MRRRCPQAAKPESIANWTVAVFDAFGTSNTTQPSAFAPGFRRTSEDIDGPAVTSAKVDWNLAGAALAFAAGFFAACCPLSALADAVASGFVDDRVAGAAPGDGERTDHGRRRGGDPDATVNGPLHDQEGAALCAREENAGYRIGVPDSVRAITRRWISLVPSKIV</sequence>
<evidence type="ECO:0000256" key="1">
    <source>
        <dbReference type="SAM" id="MobiDB-lite"/>
    </source>
</evidence>
<protein>
    <submittedName>
        <fullName evidence="2">Uncharacterized protein</fullName>
    </submittedName>
</protein>
<name>A0A2N9BJB3_STRCX</name>
<evidence type="ECO:0000313" key="3">
    <source>
        <dbReference type="Proteomes" id="UP000235464"/>
    </source>
</evidence>
<dbReference type="RefSeq" id="WP_158688415.1">
    <property type="nucleotide sequence ID" value="NZ_LT962942.1"/>
</dbReference>
<dbReference type="Proteomes" id="UP000235464">
    <property type="component" value="Chromosome I"/>
</dbReference>
<dbReference type="AlphaFoldDB" id="A0A2N9BJB3"/>
<gene>
    <name evidence="2" type="ORF">SCNRRL3882_6887</name>
</gene>
<feature type="compositionally biased region" description="Basic and acidic residues" evidence="1">
    <location>
        <begin position="102"/>
        <end position="115"/>
    </location>
</feature>
<dbReference type="EMBL" id="LT963352">
    <property type="protein sequence ID" value="SOR83441.1"/>
    <property type="molecule type" value="Genomic_DNA"/>
</dbReference>
<reference evidence="3" key="1">
    <citation type="submission" date="2017-11" db="EMBL/GenBank/DDBJ databases">
        <authorList>
            <person name="Wibberg D."/>
        </authorList>
    </citation>
    <scope>NUCLEOTIDE SEQUENCE [LARGE SCALE GENOMIC DNA]</scope>
</reference>